<dbReference type="PANTHER" id="PTHR13121:SF0">
    <property type="entry name" value="PHOSPHATIDYLINOSITOL GLYCAN ANCHOR BIOSYNTHESIS CLASS U PROTEIN"/>
    <property type="match status" value="1"/>
</dbReference>
<protein>
    <submittedName>
        <fullName evidence="10">Phosphatidylinositol glycan anchor biosynthesis class U protein</fullName>
    </submittedName>
</protein>
<feature type="transmembrane region" description="Helical" evidence="9">
    <location>
        <begin position="288"/>
        <end position="305"/>
    </location>
</feature>
<evidence type="ECO:0000256" key="3">
    <source>
        <dbReference type="ARBA" id="ARBA00010026"/>
    </source>
</evidence>
<comment type="subcellular location">
    <subcellularLocation>
        <location evidence="1">Endoplasmic reticulum membrane</location>
        <topology evidence="1">Multi-pass membrane protein</topology>
    </subcellularLocation>
</comment>
<evidence type="ECO:0000256" key="2">
    <source>
        <dbReference type="ARBA" id="ARBA00004687"/>
    </source>
</evidence>
<keyword evidence="8 9" id="KW-0472">Membrane</keyword>
<dbReference type="GO" id="GO:0006506">
    <property type="term" value="P:GPI anchor biosynthetic process"/>
    <property type="evidence" value="ECO:0007669"/>
    <property type="project" value="UniProtKB-KW"/>
</dbReference>
<feature type="transmembrane region" description="Helical" evidence="9">
    <location>
        <begin position="198"/>
        <end position="214"/>
    </location>
</feature>
<keyword evidence="11" id="KW-1185">Reference proteome</keyword>
<evidence type="ECO:0000313" key="11">
    <source>
        <dbReference type="Proteomes" id="UP000886998"/>
    </source>
</evidence>
<dbReference type="OrthoDB" id="549017at2759"/>
<feature type="transmembrane region" description="Helical" evidence="9">
    <location>
        <begin position="6"/>
        <end position="23"/>
    </location>
</feature>
<keyword evidence="7 9" id="KW-1133">Transmembrane helix</keyword>
<feature type="transmembrane region" description="Helical" evidence="9">
    <location>
        <begin position="169"/>
        <end position="192"/>
    </location>
</feature>
<evidence type="ECO:0000256" key="4">
    <source>
        <dbReference type="ARBA" id="ARBA00022502"/>
    </source>
</evidence>
<sequence>MSKPTILRTVCLYALGFIVRFIFLKSSTLTNSFGNRVEVSTPITSWKKAIEGVNLWKHGTNPYDSDIFHESPLGLLTYDFILTHFPDWLPVIFAICDVLTAVVLSLVAKIYVNNSMKKEQDEKIPESSEPLLLKSENIAWVPFYVATAYLLSPYSIVSCGGKSTVTFQNMLLAFFMLFTVCSNWFFASIILAMLSCHSFYHVTLLIPLAMYVYQIGDNKKDRTWKVLKVLGTIATFVAVTIQLIFTFRSVTGSWHFLWCTYGCILSVPDLTPNIGLFWYFFTEIFEHFRVFFLCTFQLNVFVYTTPLAVRLRKEPMFFLLIHLIIITIFKSYPCIGDVGFYFALLPIWSHLFHFMRQRFIVCCVLASCTLLAPTLWHLWIYSGSANANFYFAITLAFNTGQVFLLTDILSAYIKREYYLENGVKYNEDGTLVLMRLQ</sequence>
<evidence type="ECO:0000313" key="10">
    <source>
        <dbReference type="EMBL" id="GFY45956.1"/>
    </source>
</evidence>
<dbReference type="Pfam" id="PF06728">
    <property type="entry name" value="PIG-U"/>
    <property type="match status" value="1"/>
</dbReference>
<comment type="pathway">
    <text evidence="2">Glycolipid biosynthesis; glycosylphosphatidylinositol-anchor biosynthesis.</text>
</comment>
<name>A0A8X6X5U1_9ARAC</name>
<evidence type="ECO:0000256" key="9">
    <source>
        <dbReference type="SAM" id="Phobius"/>
    </source>
</evidence>
<proteinExistence type="inferred from homology"/>
<evidence type="ECO:0000256" key="7">
    <source>
        <dbReference type="ARBA" id="ARBA00022989"/>
    </source>
</evidence>
<feature type="transmembrane region" description="Helical" evidence="9">
    <location>
        <begin position="253"/>
        <end position="281"/>
    </location>
</feature>
<feature type="transmembrane region" description="Helical" evidence="9">
    <location>
        <begin position="88"/>
        <end position="112"/>
    </location>
</feature>
<dbReference type="GO" id="GO:0042765">
    <property type="term" value="C:GPI-anchor transamidase complex"/>
    <property type="evidence" value="ECO:0007669"/>
    <property type="project" value="InterPro"/>
</dbReference>
<keyword evidence="6" id="KW-0256">Endoplasmic reticulum</keyword>
<evidence type="ECO:0000256" key="6">
    <source>
        <dbReference type="ARBA" id="ARBA00022824"/>
    </source>
</evidence>
<dbReference type="Proteomes" id="UP000886998">
    <property type="component" value="Unassembled WGS sequence"/>
</dbReference>
<accession>A0A8X6X5U1</accession>
<dbReference type="AlphaFoldDB" id="A0A8X6X5U1"/>
<keyword evidence="4" id="KW-0337">GPI-anchor biosynthesis</keyword>
<feature type="transmembrane region" description="Helical" evidence="9">
    <location>
        <begin position="226"/>
        <end position="247"/>
    </location>
</feature>
<feature type="transmembrane region" description="Helical" evidence="9">
    <location>
        <begin position="387"/>
        <end position="405"/>
    </location>
</feature>
<feature type="transmembrane region" description="Helical" evidence="9">
    <location>
        <begin position="317"/>
        <end position="347"/>
    </location>
</feature>
<organism evidence="10 11">
    <name type="scientific">Trichonephila inaurata madagascariensis</name>
    <dbReference type="NCBI Taxonomy" id="2747483"/>
    <lineage>
        <taxon>Eukaryota</taxon>
        <taxon>Metazoa</taxon>
        <taxon>Ecdysozoa</taxon>
        <taxon>Arthropoda</taxon>
        <taxon>Chelicerata</taxon>
        <taxon>Arachnida</taxon>
        <taxon>Araneae</taxon>
        <taxon>Araneomorphae</taxon>
        <taxon>Entelegynae</taxon>
        <taxon>Araneoidea</taxon>
        <taxon>Nephilidae</taxon>
        <taxon>Trichonephila</taxon>
        <taxon>Trichonephila inaurata</taxon>
    </lineage>
</organism>
<dbReference type="EMBL" id="BMAV01005139">
    <property type="protein sequence ID" value="GFY45956.1"/>
    <property type="molecule type" value="Genomic_DNA"/>
</dbReference>
<dbReference type="GO" id="GO:0016255">
    <property type="term" value="P:attachment of GPI anchor to protein"/>
    <property type="evidence" value="ECO:0007669"/>
    <property type="project" value="InterPro"/>
</dbReference>
<dbReference type="PANTHER" id="PTHR13121">
    <property type="entry name" value="GPI TRANSAMIDASE COMPONENT PIG-U"/>
    <property type="match status" value="1"/>
</dbReference>
<evidence type="ECO:0000256" key="5">
    <source>
        <dbReference type="ARBA" id="ARBA00022692"/>
    </source>
</evidence>
<evidence type="ECO:0000256" key="1">
    <source>
        <dbReference type="ARBA" id="ARBA00004477"/>
    </source>
</evidence>
<dbReference type="InterPro" id="IPR009600">
    <property type="entry name" value="PIG-U"/>
</dbReference>
<gene>
    <name evidence="10" type="primary">PIGU</name>
    <name evidence="10" type="ORF">TNIN_299091</name>
</gene>
<feature type="transmembrane region" description="Helical" evidence="9">
    <location>
        <begin position="359"/>
        <end position="381"/>
    </location>
</feature>
<keyword evidence="5 9" id="KW-0812">Transmembrane</keyword>
<evidence type="ECO:0000256" key="8">
    <source>
        <dbReference type="ARBA" id="ARBA00023136"/>
    </source>
</evidence>
<comment type="caution">
    <text evidence="10">The sequence shown here is derived from an EMBL/GenBank/DDBJ whole genome shotgun (WGS) entry which is preliminary data.</text>
</comment>
<comment type="similarity">
    <text evidence="3">Belongs to the PIGU family.</text>
</comment>
<reference evidence="10" key="1">
    <citation type="submission" date="2020-08" db="EMBL/GenBank/DDBJ databases">
        <title>Multicomponent nature underlies the extraordinary mechanical properties of spider dragline silk.</title>
        <authorList>
            <person name="Kono N."/>
            <person name="Nakamura H."/>
            <person name="Mori M."/>
            <person name="Yoshida Y."/>
            <person name="Ohtoshi R."/>
            <person name="Malay A.D."/>
            <person name="Moran D.A.P."/>
            <person name="Tomita M."/>
            <person name="Numata K."/>
            <person name="Arakawa K."/>
        </authorList>
    </citation>
    <scope>NUCLEOTIDE SEQUENCE</scope>
</reference>